<dbReference type="EMBL" id="JAEKJA010000007">
    <property type="protein sequence ID" value="MBJ3775929.1"/>
    <property type="molecule type" value="Genomic_DNA"/>
</dbReference>
<evidence type="ECO:0000256" key="1">
    <source>
        <dbReference type="SAM" id="Phobius"/>
    </source>
</evidence>
<gene>
    <name evidence="2" type="ORF">JCR33_09545</name>
</gene>
<feature type="transmembrane region" description="Helical" evidence="1">
    <location>
        <begin position="31"/>
        <end position="48"/>
    </location>
</feature>
<evidence type="ECO:0000313" key="2">
    <source>
        <dbReference type="EMBL" id="MBJ3775929.1"/>
    </source>
</evidence>
<dbReference type="AlphaFoldDB" id="A0A934IQU5"/>
<feature type="transmembrane region" description="Helical" evidence="1">
    <location>
        <begin position="138"/>
        <end position="158"/>
    </location>
</feature>
<feature type="transmembrane region" description="Helical" evidence="1">
    <location>
        <begin position="60"/>
        <end position="84"/>
    </location>
</feature>
<name>A0A934IQU5_9HYPH</name>
<accession>A0A934IQU5</accession>
<feature type="transmembrane region" description="Helical" evidence="1">
    <location>
        <begin position="349"/>
        <end position="369"/>
    </location>
</feature>
<feature type="transmembrane region" description="Helical" evidence="1">
    <location>
        <begin position="165"/>
        <end position="183"/>
    </location>
</feature>
<keyword evidence="1" id="KW-0812">Transmembrane</keyword>
<protein>
    <recommendedName>
        <fullName evidence="4">Oligosaccharide repeat unit polymerase</fullName>
    </recommendedName>
</protein>
<proteinExistence type="predicted"/>
<keyword evidence="3" id="KW-1185">Reference proteome</keyword>
<evidence type="ECO:0008006" key="4">
    <source>
        <dbReference type="Google" id="ProtNLM"/>
    </source>
</evidence>
<reference evidence="2" key="1">
    <citation type="submission" date="2020-12" db="EMBL/GenBank/DDBJ databases">
        <title>Bacterial taxonomy.</title>
        <authorList>
            <person name="Pan X."/>
        </authorList>
    </citation>
    <scope>NUCLEOTIDE SEQUENCE</scope>
    <source>
        <strain evidence="2">B2012</strain>
    </source>
</reference>
<keyword evidence="1" id="KW-1133">Transmembrane helix</keyword>
<feature type="transmembrane region" description="Helical" evidence="1">
    <location>
        <begin position="400"/>
        <end position="418"/>
    </location>
</feature>
<feature type="transmembrane region" description="Helical" evidence="1">
    <location>
        <begin position="6"/>
        <end position="24"/>
    </location>
</feature>
<feature type="transmembrane region" description="Helical" evidence="1">
    <location>
        <begin position="105"/>
        <end position="123"/>
    </location>
</feature>
<keyword evidence="1" id="KW-0472">Membrane</keyword>
<evidence type="ECO:0000313" key="3">
    <source>
        <dbReference type="Proteomes" id="UP000609531"/>
    </source>
</evidence>
<sequence length="443" mass="48646">MEPFAFVLLATSSLAVLCIGLLVRRSGYMQLPTLIGAVFTLWVVPQLWQIRQWVGAYEIGALLTLYAFCLLSLVAVLLGWRAGLQMGRGGAMPANLLSGREVERITVVITIVAAAMALAIGATDVDERMAHQWSGPLTILYFFGNLKVISLFLSISLFLKKKTHLTTALLAVNIGLYFPIIFIHFRRRGMLEAFTCAVLALWFVRRTLVPRFAIMCGLPLGMILVFAVGALRAAARQDEAGNVTLPSLSDILAIDFWSYTPFATRATTPELYNAFTLVRLANELGEHTLGAISWNRFVFQWVPAQIVGADVKNALMFPIDPAERILAAFDIPWRIGTMPTGMGEAYLEFGFLGALVFFAIALIMGRWWARAQRGGVGAATFYAAGLAPAVLTPAFYASYFFNMIVLYVGALVLIAAAVRTGRRAEPGRRQFILPRAPRGPDRS</sequence>
<dbReference type="RefSeq" id="WP_198881831.1">
    <property type="nucleotide sequence ID" value="NZ_JAEKJA010000007.1"/>
</dbReference>
<comment type="caution">
    <text evidence="2">The sequence shown here is derived from an EMBL/GenBank/DDBJ whole genome shotgun (WGS) entry which is preliminary data.</text>
</comment>
<dbReference type="Proteomes" id="UP000609531">
    <property type="component" value="Unassembled WGS sequence"/>
</dbReference>
<feature type="transmembrane region" description="Helical" evidence="1">
    <location>
        <begin position="212"/>
        <end position="235"/>
    </location>
</feature>
<organism evidence="2 3">
    <name type="scientific">Acuticoccus mangrovi</name>
    <dbReference type="NCBI Taxonomy" id="2796142"/>
    <lineage>
        <taxon>Bacteria</taxon>
        <taxon>Pseudomonadati</taxon>
        <taxon>Pseudomonadota</taxon>
        <taxon>Alphaproteobacteria</taxon>
        <taxon>Hyphomicrobiales</taxon>
        <taxon>Amorphaceae</taxon>
        <taxon>Acuticoccus</taxon>
    </lineage>
</organism>